<organism evidence="1 2">
    <name type="scientific">Shewanella electrodiphila</name>
    <dbReference type="NCBI Taxonomy" id="934143"/>
    <lineage>
        <taxon>Bacteria</taxon>
        <taxon>Pseudomonadati</taxon>
        <taxon>Pseudomonadota</taxon>
        <taxon>Gammaproteobacteria</taxon>
        <taxon>Alteromonadales</taxon>
        <taxon>Shewanellaceae</taxon>
        <taxon>Shewanella</taxon>
    </lineage>
</organism>
<protein>
    <submittedName>
        <fullName evidence="1">Fimbria/pilus outer membrane usher protein</fullName>
    </submittedName>
</protein>
<dbReference type="Gene3D" id="2.60.40.2610">
    <property type="entry name" value="Outer membrane usher protein FimD, plug domain"/>
    <property type="match status" value="1"/>
</dbReference>
<accession>A0ABT0KMM7</accession>
<name>A0ABT0KMM7_9GAMM</name>
<proteinExistence type="predicted"/>
<dbReference type="InterPro" id="IPR042186">
    <property type="entry name" value="FimD_plug_dom"/>
</dbReference>
<gene>
    <name evidence="1" type="ORF">L2737_04535</name>
</gene>
<dbReference type="RefSeq" id="WP_248954925.1">
    <property type="nucleotide sequence ID" value="NZ_JAKIKU010000002.1"/>
</dbReference>
<evidence type="ECO:0000313" key="1">
    <source>
        <dbReference type="EMBL" id="MCL1044600.1"/>
    </source>
</evidence>
<dbReference type="Pfam" id="PF00577">
    <property type="entry name" value="Usher"/>
    <property type="match status" value="1"/>
</dbReference>
<dbReference type="Gene3D" id="2.60.40.3110">
    <property type="match status" value="1"/>
</dbReference>
<dbReference type="Proteomes" id="UP001202134">
    <property type="component" value="Unassembled WGS sequence"/>
</dbReference>
<sequence length="818" mass="89783">MFKSSVISILIMLLCLLTTSVMGSEIINPTGRDINLTSLLRLHDTVIGEVEVTITKEQLILMPAEATITLLNATLSDEVLSSLSEQQLDGMISQAMFTKLNIGLSFEMSSLELVLDANSEDLKVGQIDFGDKPTQRSFLTPSLFSGYINLSAGASRLENNTPENDVGVQYSHTLDAGFNYERAVLEYESIYNDYQNQKGLYSRQGTRINYDFPEQGTRLTIGDFYSSGATFQDGGDMLGIGIARDFSLIPTKNVRPTAARQFTLQRASTVDLLVDGVVVRRLTLGAGSYNLQDIPLAEGVSDLELIITDASGKEERISFSIATGMDLLKEGEFEYNFNGGIKSNISDAEPEYEREKYLINGELEYGITPAYTLGGNFQVGDNSYQLGHRSLFATGIGIFDIKTTYSYQDVLGKGLAASVGYDLIGSASTDSTFEFSIYYDYYSQYFIGARNDILVTPEAPINANQHFLSSRINYTFNPFLKVSLTGNYVHAYDDAQRYWTLSPSLSGSIFDTGATWSARVTHKEFLDDSSEFSGLLTLSWPFGSESRVISSYKTDNKEISSEYSYRKNVGNSGGISMFAGATHSETNDIDGDVGIDYDANRFTLRAQHVSRYSDFSEDTNNHVTQAKLATGIAFSGGQLAFGRPVRESFAVIKQHKSIEDNRTEISPSSMGARAYSDGLGPILIPDLAAYSEQVISYEVEDLPAGYDLGAGVFPVYPGNGQGYNLQIGSEAAITLMGTLLDKETQQPITLVAGKAALVGRDDLEPLQFFTNRTGRFAISGVRPGTYKIKLNTPTPRYFELVIDEDSSALLRLGKLYVD</sequence>
<comment type="caution">
    <text evidence="1">The sequence shown here is derived from an EMBL/GenBank/DDBJ whole genome shotgun (WGS) entry which is preliminary data.</text>
</comment>
<dbReference type="EMBL" id="JAKIKU010000002">
    <property type="protein sequence ID" value="MCL1044600.1"/>
    <property type="molecule type" value="Genomic_DNA"/>
</dbReference>
<evidence type="ECO:0000313" key="2">
    <source>
        <dbReference type="Proteomes" id="UP001202134"/>
    </source>
</evidence>
<keyword evidence="2" id="KW-1185">Reference proteome</keyword>
<reference evidence="1 2" key="1">
    <citation type="submission" date="2022-01" db="EMBL/GenBank/DDBJ databases">
        <title>Whole genome-based taxonomy of the Shewanellaceae.</title>
        <authorList>
            <person name="Martin-Rodriguez A.J."/>
        </authorList>
    </citation>
    <scope>NUCLEOTIDE SEQUENCE [LARGE SCALE GENOMIC DNA]</scope>
    <source>
        <strain evidence="1 2">DSM 24955</strain>
    </source>
</reference>
<dbReference type="SUPFAM" id="SSF56935">
    <property type="entry name" value="Porins"/>
    <property type="match status" value="1"/>
</dbReference>
<dbReference type="PANTHER" id="PTHR30451:SF5">
    <property type="entry name" value="SLR0019 PROTEIN"/>
    <property type="match status" value="1"/>
</dbReference>
<dbReference type="PANTHER" id="PTHR30451">
    <property type="entry name" value="OUTER MEMBRANE USHER PROTEIN"/>
    <property type="match status" value="1"/>
</dbReference>
<dbReference type="InterPro" id="IPR000015">
    <property type="entry name" value="Fimb_usher"/>
</dbReference>